<organism evidence="2 3">
    <name type="scientific">Psychromarinibacter sediminicola</name>
    <dbReference type="NCBI Taxonomy" id="3033385"/>
    <lineage>
        <taxon>Bacteria</taxon>
        <taxon>Pseudomonadati</taxon>
        <taxon>Pseudomonadota</taxon>
        <taxon>Alphaproteobacteria</taxon>
        <taxon>Rhodobacterales</taxon>
        <taxon>Paracoccaceae</taxon>
        <taxon>Psychromarinibacter</taxon>
    </lineage>
</organism>
<reference evidence="2" key="1">
    <citation type="submission" date="2023-03" db="EMBL/GenBank/DDBJ databases">
        <title>Multiphase analysis and comparison of six strains from genera Psychromarinibacter, Lutimaribacter, and Maritimibacter, including a novel species: Psychromarinibacter sediminicola sp. nov.</title>
        <authorList>
            <person name="Wang Y.-H."/>
            <person name="Ye M.-Q."/>
            <person name="Du Z.-J."/>
        </authorList>
    </citation>
    <scope>NUCLEOTIDE SEQUENCE</scope>
    <source>
        <strain evidence="2">C21-152</strain>
    </source>
</reference>
<dbReference type="PRINTS" id="PR00778">
    <property type="entry name" value="HTHARSR"/>
</dbReference>
<keyword evidence="3" id="KW-1185">Reference proteome</keyword>
<sequence>MVERDDSDRLTDILKAASDPNRRRILTILVQEGPLRVTDLAGRFDMSLNSVSKHIKALERAGLVSRKTEWREHLIAPEMGPLRLIDDWFAELRSTWEMRLERLAELFAEDDDDDH</sequence>
<feature type="domain" description="HTH arsR-type" evidence="1">
    <location>
        <begin position="2"/>
        <end position="97"/>
    </location>
</feature>
<accession>A0AAE3TB24</accession>
<comment type="caution">
    <text evidence="2">The sequence shown here is derived from an EMBL/GenBank/DDBJ whole genome shotgun (WGS) entry which is preliminary data.</text>
</comment>
<dbReference type="PANTHER" id="PTHR38600:SF2">
    <property type="entry name" value="SLL0088 PROTEIN"/>
    <property type="match status" value="1"/>
</dbReference>
<dbReference type="Gene3D" id="1.10.10.10">
    <property type="entry name" value="Winged helix-like DNA-binding domain superfamily/Winged helix DNA-binding domain"/>
    <property type="match status" value="1"/>
</dbReference>
<dbReference type="SMART" id="SM00418">
    <property type="entry name" value="HTH_ARSR"/>
    <property type="match status" value="1"/>
</dbReference>
<dbReference type="Pfam" id="PF12840">
    <property type="entry name" value="HTH_20"/>
    <property type="match status" value="1"/>
</dbReference>
<dbReference type="GO" id="GO:0003700">
    <property type="term" value="F:DNA-binding transcription factor activity"/>
    <property type="evidence" value="ECO:0007669"/>
    <property type="project" value="InterPro"/>
</dbReference>
<evidence type="ECO:0000313" key="2">
    <source>
        <dbReference type="EMBL" id="MDF0602589.1"/>
    </source>
</evidence>
<dbReference type="RefSeq" id="WP_275568716.1">
    <property type="nucleotide sequence ID" value="NZ_JARGYC010000055.1"/>
</dbReference>
<dbReference type="InterPro" id="IPR036390">
    <property type="entry name" value="WH_DNA-bd_sf"/>
</dbReference>
<dbReference type="PROSITE" id="PS50987">
    <property type="entry name" value="HTH_ARSR_2"/>
    <property type="match status" value="1"/>
</dbReference>
<evidence type="ECO:0000313" key="3">
    <source>
        <dbReference type="Proteomes" id="UP001220964"/>
    </source>
</evidence>
<dbReference type="PANTHER" id="PTHR38600">
    <property type="entry name" value="TRANSCRIPTIONAL REGULATORY PROTEIN"/>
    <property type="match status" value="1"/>
</dbReference>
<dbReference type="SUPFAM" id="SSF46785">
    <property type="entry name" value="Winged helix' DNA-binding domain"/>
    <property type="match status" value="1"/>
</dbReference>
<dbReference type="EMBL" id="JARGYC010000055">
    <property type="protein sequence ID" value="MDF0602589.1"/>
    <property type="molecule type" value="Genomic_DNA"/>
</dbReference>
<dbReference type="InterPro" id="IPR011991">
    <property type="entry name" value="ArsR-like_HTH"/>
</dbReference>
<dbReference type="AlphaFoldDB" id="A0AAE3TB24"/>
<dbReference type="InterPro" id="IPR036388">
    <property type="entry name" value="WH-like_DNA-bd_sf"/>
</dbReference>
<protein>
    <submittedName>
        <fullName evidence="2">Metalloregulator ArsR/SmtB family transcription factor</fullName>
    </submittedName>
</protein>
<dbReference type="Proteomes" id="UP001220964">
    <property type="component" value="Unassembled WGS sequence"/>
</dbReference>
<dbReference type="CDD" id="cd00090">
    <property type="entry name" value="HTH_ARSR"/>
    <property type="match status" value="1"/>
</dbReference>
<gene>
    <name evidence="2" type="ORF">P1J78_17765</name>
</gene>
<name>A0AAE3TB24_9RHOB</name>
<proteinExistence type="predicted"/>
<dbReference type="InterPro" id="IPR001845">
    <property type="entry name" value="HTH_ArsR_DNA-bd_dom"/>
</dbReference>
<dbReference type="NCBIfam" id="NF033788">
    <property type="entry name" value="HTH_metalloreg"/>
    <property type="match status" value="1"/>
</dbReference>
<evidence type="ECO:0000259" key="1">
    <source>
        <dbReference type="PROSITE" id="PS50987"/>
    </source>
</evidence>